<keyword evidence="3" id="KW-0238">DNA-binding</keyword>
<keyword evidence="4" id="KW-0804">Transcription</keyword>
<organism evidence="6 7">
    <name type="scientific">Brucella intermedia LMG 3301</name>
    <dbReference type="NCBI Taxonomy" id="641118"/>
    <lineage>
        <taxon>Bacteria</taxon>
        <taxon>Pseudomonadati</taxon>
        <taxon>Pseudomonadota</taxon>
        <taxon>Alphaproteobacteria</taxon>
        <taxon>Hyphomicrobiales</taxon>
        <taxon>Brucellaceae</taxon>
        <taxon>Brucella/Ochrobactrum group</taxon>
        <taxon>Brucella</taxon>
    </lineage>
</organism>
<dbReference type="PANTHER" id="PTHR30537:SF5">
    <property type="entry name" value="HTH-TYPE TRANSCRIPTIONAL ACTIVATOR TTDR-RELATED"/>
    <property type="match status" value="1"/>
</dbReference>
<dbReference type="GO" id="GO:0003700">
    <property type="term" value="F:DNA-binding transcription factor activity"/>
    <property type="evidence" value="ECO:0007669"/>
    <property type="project" value="InterPro"/>
</dbReference>
<comment type="caution">
    <text evidence="6">The sequence shown here is derived from an EMBL/GenBank/DDBJ whole genome shotgun (WGS) entry which is preliminary data.</text>
</comment>
<dbReference type="AlphaFoldDB" id="C4WQC1"/>
<dbReference type="RefSeq" id="WP_006469816.1">
    <property type="nucleotide sequence ID" value="NZ_ACQA01000002.1"/>
</dbReference>
<evidence type="ECO:0000256" key="3">
    <source>
        <dbReference type="ARBA" id="ARBA00023125"/>
    </source>
</evidence>
<dbReference type="InterPro" id="IPR036390">
    <property type="entry name" value="WH_DNA-bd_sf"/>
</dbReference>
<evidence type="ECO:0000259" key="5">
    <source>
        <dbReference type="PROSITE" id="PS50931"/>
    </source>
</evidence>
<evidence type="ECO:0000256" key="1">
    <source>
        <dbReference type="ARBA" id="ARBA00009437"/>
    </source>
</evidence>
<dbReference type="GeneID" id="57304860"/>
<protein>
    <submittedName>
        <fullName evidence="6">Transcriptional regulator, lysR family protein</fullName>
    </submittedName>
</protein>
<dbReference type="SUPFAM" id="SSF46785">
    <property type="entry name" value="Winged helix' DNA-binding domain"/>
    <property type="match status" value="1"/>
</dbReference>
<comment type="similarity">
    <text evidence="1">Belongs to the LysR transcriptional regulatory family.</text>
</comment>
<evidence type="ECO:0000313" key="6">
    <source>
        <dbReference type="EMBL" id="EEQ94462.1"/>
    </source>
</evidence>
<proteinExistence type="inferred from homology"/>
<evidence type="ECO:0000313" key="7">
    <source>
        <dbReference type="Proteomes" id="UP000004386"/>
    </source>
</evidence>
<evidence type="ECO:0000256" key="4">
    <source>
        <dbReference type="ARBA" id="ARBA00023163"/>
    </source>
</evidence>
<evidence type="ECO:0000256" key="2">
    <source>
        <dbReference type="ARBA" id="ARBA00023015"/>
    </source>
</evidence>
<dbReference type="InterPro" id="IPR058163">
    <property type="entry name" value="LysR-type_TF_proteobact-type"/>
</dbReference>
<accession>C4WQC1</accession>
<keyword evidence="2" id="KW-0805">Transcription regulation</keyword>
<dbReference type="InterPro" id="IPR036388">
    <property type="entry name" value="WH-like_DNA-bd_sf"/>
</dbReference>
<dbReference type="Gene3D" id="3.40.190.290">
    <property type="match status" value="1"/>
</dbReference>
<dbReference type="Pfam" id="PF00126">
    <property type="entry name" value="HTH_1"/>
    <property type="match status" value="1"/>
</dbReference>
<dbReference type="PROSITE" id="PS50931">
    <property type="entry name" value="HTH_LYSR"/>
    <property type="match status" value="1"/>
</dbReference>
<dbReference type="HOGENOM" id="CLU_039613_16_2_5"/>
<feature type="domain" description="HTH lysR-type" evidence="5">
    <location>
        <begin position="6"/>
        <end position="63"/>
    </location>
</feature>
<dbReference type="Proteomes" id="UP000004386">
    <property type="component" value="Unassembled WGS sequence"/>
</dbReference>
<name>C4WQC1_9HYPH</name>
<dbReference type="InterPro" id="IPR005119">
    <property type="entry name" value="LysR_subst-bd"/>
</dbReference>
<gene>
    <name evidence="6" type="ORF">OINT_2001692</name>
</gene>
<dbReference type="InterPro" id="IPR000847">
    <property type="entry name" value="LysR_HTH_N"/>
</dbReference>
<dbReference type="PANTHER" id="PTHR30537">
    <property type="entry name" value="HTH-TYPE TRANSCRIPTIONAL REGULATOR"/>
    <property type="match status" value="1"/>
</dbReference>
<dbReference type="SUPFAM" id="SSF53850">
    <property type="entry name" value="Periplasmic binding protein-like II"/>
    <property type="match status" value="1"/>
</dbReference>
<dbReference type="CDD" id="cd08422">
    <property type="entry name" value="PBP2_CrgA_like"/>
    <property type="match status" value="1"/>
</dbReference>
<dbReference type="EMBL" id="ACQA01000002">
    <property type="protein sequence ID" value="EEQ94462.1"/>
    <property type="molecule type" value="Genomic_DNA"/>
</dbReference>
<dbReference type="GO" id="GO:0003677">
    <property type="term" value="F:DNA binding"/>
    <property type="evidence" value="ECO:0007669"/>
    <property type="project" value="UniProtKB-KW"/>
</dbReference>
<sequence>MANLLNETAGLLAFVRTVEAGTFSAAARLLKTSPSAVSRSVARLETLIQTRLFLRSTRTLVLTADGHSLFERLSPLLRELNMAGDDINASKEISGRVRFSMPSELAPLFLETILSDFAVRYPAIQLEIGLTDQHVDIIRDDYDVAFRVGTVANCDLMIRRLVDFKMIMVSSPPFAKKHGSPSTAEEAARVPFARYELNGISRKIRLSDGSEFTPTGPIACDTGQALKAAARHGIGAAVVMRCIVKDELEEGKLVEFGRQLKIQPMPFNVVHAFKHQVPLRVRLLCDLVERRAKELAAF</sequence>
<dbReference type="Gene3D" id="1.10.10.10">
    <property type="entry name" value="Winged helix-like DNA-binding domain superfamily/Winged helix DNA-binding domain"/>
    <property type="match status" value="1"/>
</dbReference>
<dbReference type="Pfam" id="PF03466">
    <property type="entry name" value="LysR_substrate"/>
    <property type="match status" value="1"/>
</dbReference>
<reference evidence="6 7" key="1">
    <citation type="submission" date="2009-05" db="EMBL/GenBank/DDBJ databases">
        <authorList>
            <person name="Setubal J.C."/>
            <person name="Boyle S."/>
            <person name="Crasta O.R."/>
            <person name="Gillespie J.J."/>
            <person name="Kenyon R.W."/>
            <person name="Lu J."/>
            <person name="Mane S."/>
            <person name="Nagrani S."/>
            <person name="Shallom J.M."/>
            <person name="Shallom S."/>
            <person name="Shukla M."/>
            <person name="Snyder E.E."/>
            <person name="Sobral B.W."/>
            <person name="Wattam A.R."/>
            <person name="Will R."/>
            <person name="Williams K."/>
            <person name="Yoo H."/>
            <person name="Munk C."/>
            <person name="Tapia R."/>
            <person name="Green L."/>
            <person name="Rogers Y."/>
            <person name="Detter J.C."/>
            <person name="Bruce D."/>
            <person name="Brettin T.S."/>
            <person name="Tsolis R."/>
        </authorList>
    </citation>
    <scope>NUCLEOTIDE SEQUENCE [LARGE SCALE GENOMIC DNA]</scope>
    <source>
        <strain evidence="6 7">LMG 3301</strain>
    </source>
</reference>